<name>A0A0G1YSY6_9BACT</name>
<keyword evidence="5" id="KW-0813">Transport</keyword>
<dbReference type="PATRIC" id="fig|1618669.3.peg.69"/>
<feature type="domain" description="ABC transmembrane type-2" evidence="6">
    <location>
        <begin position="22"/>
        <end position="248"/>
    </location>
</feature>
<dbReference type="GO" id="GO:0005886">
    <property type="term" value="C:plasma membrane"/>
    <property type="evidence" value="ECO:0007669"/>
    <property type="project" value="UniProtKB-SubCell"/>
</dbReference>
<comment type="caution">
    <text evidence="7">The sequence shown here is derived from an EMBL/GenBank/DDBJ whole genome shotgun (WGS) entry which is preliminary data.</text>
</comment>
<gene>
    <name evidence="7" type="ORF">UY44_C0001G0064</name>
</gene>
<dbReference type="Pfam" id="PF01061">
    <property type="entry name" value="ABC2_membrane"/>
    <property type="match status" value="1"/>
</dbReference>
<keyword evidence="2 5" id="KW-0812">Transmembrane</keyword>
<keyword evidence="5" id="KW-1003">Cell membrane</keyword>
<evidence type="ECO:0000313" key="7">
    <source>
        <dbReference type="EMBL" id="KKW09499.1"/>
    </source>
</evidence>
<evidence type="ECO:0000313" key="8">
    <source>
        <dbReference type="Proteomes" id="UP000033965"/>
    </source>
</evidence>
<feature type="transmembrane region" description="Helical" evidence="5">
    <location>
        <begin position="224"/>
        <end position="246"/>
    </location>
</feature>
<evidence type="ECO:0000259" key="6">
    <source>
        <dbReference type="PROSITE" id="PS51012"/>
    </source>
</evidence>
<comment type="similarity">
    <text evidence="5">Belongs to the ABC-2 integral membrane protein family.</text>
</comment>
<evidence type="ECO:0000256" key="4">
    <source>
        <dbReference type="ARBA" id="ARBA00023136"/>
    </source>
</evidence>
<evidence type="ECO:0000256" key="5">
    <source>
        <dbReference type="RuleBase" id="RU361157"/>
    </source>
</evidence>
<feature type="transmembrane region" description="Helical" evidence="5">
    <location>
        <begin position="119"/>
        <end position="144"/>
    </location>
</feature>
<organism evidence="7 8">
    <name type="scientific">Candidatus Kaiserbacteria bacterium GW2011_GWA2_49_19</name>
    <dbReference type="NCBI Taxonomy" id="1618669"/>
    <lineage>
        <taxon>Bacteria</taxon>
        <taxon>Candidatus Kaiseribacteriota</taxon>
    </lineage>
</organism>
<dbReference type="PANTHER" id="PTHR43229">
    <property type="entry name" value="NODULATION PROTEIN J"/>
    <property type="match status" value="1"/>
</dbReference>
<comment type="subcellular location">
    <subcellularLocation>
        <location evidence="5">Cell membrane</location>
        <topology evidence="5">Multi-pass membrane protein</topology>
    </subcellularLocation>
    <subcellularLocation>
        <location evidence="1">Membrane</location>
        <topology evidence="1">Multi-pass membrane protein</topology>
    </subcellularLocation>
</comment>
<dbReference type="InterPro" id="IPR047817">
    <property type="entry name" value="ABC2_TM_bact-type"/>
</dbReference>
<evidence type="ECO:0000256" key="3">
    <source>
        <dbReference type="ARBA" id="ARBA00022989"/>
    </source>
</evidence>
<keyword evidence="3 5" id="KW-1133">Transmembrane helix</keyword>
<sequence length="262" mass="29877">MKLHRINALLFRHLYLIMRSFPRLLDIFYWPVADLLLWGFLSLYIEKFQLNSVNIVTILLGGIVLWGIFYQAQQAISVAFLEEVWEKNLLNIFVSPLTIFEFLFSTLLLGLVKMILVSLVLGVLAFFLYSFNIFTLGFALIPFLLNLLVFGWTVALFSMAIILRFGTSAQVLAFGFLLIIQPFSAVFYPVSVLPQAIQFIAYLLPPTYVFEGMRAVLAGGSLSAHFVLLAAVSNALFLVVVMTYFYRTFNWVKKKGRLLKLD</sequence>
<dbReference type="AlphaFoldDB" id="A0A0G1YSY6"/>
<accession>A0A0G1YSY6</accession>
<protein>
    <recommendedName>
        <fullName evidence="5">Transport permease protein</fullName>
    </recommendedName>
</protein>
<dbReference type="InterPro" id="IPR051784">
    <property type="entry name" value="Nod_factor_ABC_transporter"/>
</dbReference>
<reference evidence="7 8" key="1">
    <citation type="journal article" date="2015" name="Nature">
        <title>rRNA introns, odd ribosomes, and small enigmatic genomes across a large radiation of phyla.</title>
        <authorList>
            <person name="Brown C.T."/>
            <person name="Hug L.A."/>
            <person name="Thomas B.C."/>
            <person name="Sharon I."/>
            <person name="Castelle C.J."/>
            <person name="Singh A."/>
            <person name="Wilkins M.J."/>
            <person name="Williams K.H."/>
            <person name="Banfield J.F."/>
        </authorList>
    </citation>
    <scope>NUCLEOTIDE SEQUENCE [LARGE SCALE GENOMIC DNA]</scope>
</reference>
<dbReference type="Proteomes" id="UP000033965">
    <property type="component" value="Unassembled WGS sequence"/>
</dbReference>
<dbReference type="PROSITE" id="PS51012">
    <property type="entry name" value="ABC_TM2"/>
    <property type="match status" value="1"/>
</dbReference>
<evidence type="ECO:0000256" key="1">
    <source>
        <dbReference type="ARBA" id="ARBA00004141"/>
    </source>
</evidence>
<keyword evidence="4 5" id="KW-0472">Membrane</keyword>
<feature type="transmembrane region" description="Helical" evidence="5">
    <location>
        <begin position="150"/>
        <end position="179"/>
    </location>
</feature>
<feature type="transmembrane region" description="Helical" evidence="5">
    <location>
        <begin position="92"/>
        <end position="112"/>
    </location>
</feature>
<dbReference type="GO" id="GO:0140359">
    <property type="term" value="F:ABC-type transporter activity"/>
    <property type="evidence" value="ECO:0007669"/>
    <property type="project" value="InterPro"/>
</dbReference>
<feature type="transmembrane region" description="Helical" evidence="5">
    <location>
        <begin position="52"/>
        <end position="72"/>
    </location>
</feature>
<proteinExistence type="inferred from homology"/>
<evidence type="ECO:0000256" key="2">
    <source>
        <dbReference type="ARBA" id="ARBA00022692"/>
    </source>
</evidence>
<dbReference type="InterPro" id="IPR013525">
    <property type="entry name" value="ABC2_TM"/>
</dbReference>
<dbReference type="EMBL" id="LCPZ01000001">
    <property type="protein sequence ID" value="KKW09499.1"/>
    <property type="molecule type" value="Genomic_DNA"/>
</dbReference>
<feature type="transmembrane region" description="Helical" evidence="5">
    <location>
        <begin position="27"/>
        <end position="45"/>
    </location>
</feature>
<dbReference type="PANTHER" id="PTHR43229:SF2">
    <property type="entry name" value="NODULATION PROTEIN J"/>
    <property type="match status" value="1"/>
</dbReference>